<evidence type="ECO:0000259" key="5">
    <source>
        <dbReference type="SMART" id="SM00062"/>
    </source>
</evidence>
<accession>A0ABQ3W8B3</accession>
<comment type="subcellular location">
    <subcellularLocation>
        <location evidence="1">Periplasm</location>
    </subcellularLocation>
</comment>
<evidence type="ECO:0000256" key="3">
    <source>
        <dbReference type="ARBA" id="ARBA00022448"/>
    </source>
</evidence>
<dbReference type="SMART" id="SM00062">
    <property type="entry name" value="PBPb"/>
    <property type="match status" value="1"/>
</dbReference>
<reference evidence="7" key="1">
    <citation type="submission" date="2021-01" db="EMBL/GenBank/DDBJ databases">
        <title>Draft genome sequence of Nasalis larvatus strain YZ03.</title>
        <authorList>
            <person name="Suzuki-Hashido N."/>
            <person name="Tsuchida S."/>
            <person name="Hayakawa T."/>
        </authorList>
    </citation>
    <scope>NUCLEOTIDE SEQUENCE [LARGE SCALE GENOMIC DNA]</scope>
    <source>
        <strain evidence="7">YZ03</strain>
    </source>
</reference>
<dbReference type="Proteomes" id="UP000616547">
    <property type="component" value="Unassembled WGS sequence"/>
</dbReference>
<keyword evidence="3" id="KW-0813">Transport</keyword>
<comment type="caution">
    <text evidence="6">The sequence shown here is derived from an EMBL/GenBank/DDBJ whole genome shotgun (WGS) entry which is preliminary data.</text>
</comment>
<dbReference type="InterPro" id="IPR010067">
    <property type="entry name" value="ABC_SsuA_sub-bd"/>
</dbReference>
<evidence type="ECO:0000256" key="2">
    <source>
        <dbReference type="ARBA" id="ARBA00010742"/>
    </source>
</evidence>
<comment type="similarity">
    <text evidence="2">Belongs to the bacterial solute-binding protein SsuA/TauA family.</text>
</comment>
<keyword evidence="7" id="KW-1185">Reference proteome</keyword>
<proteinExistence type="inferred from homology"/>
<organism evidence="6 7">
    <name type="scientific">Lactobacillus nasalidis</name>
    <dbReference type="NCBI Taxonomy" id="2797258"/>
    <lineage>
        <taxon>Bacteria</taxon>
        <taxon>Bacillati</taxon>
        <taxon>Bacillota</taxon>
        <taxon>Bacilli</taxon>
        <taxon>Lactobacillales</taxon>
        <taxon>Lactobacillaceae</taxon>
        <taxon>Lactobacillus</taxon>
    </lineage>
</organism>
<dbReference type="InterPro" id="IPR015168">
    <property type="entry name" value="SsuA/THI5"/>
</dbReference>
<dbReference type="Pfam" id="PF09084">
    <property type="entry name" value="NMT1"/>
    <property type="match status" value="1"/>
</dbReference>
<feature type="domain" description="Solute-binding protein family 3/N-terminal" evidence="5">
    <location>
        <begin position="42"/>
        <end position="251"/>
    </location>
</feature>
<dbReference type="RefSeq" id="WP_201331659.1">
    <property type="nucleotide sequence ID" value="NZ_BOCG01000105.1"/>
</dbReference>
<evidence type="ECO:0000313" key="6">
    <source>
        <dbReference type="EMBL" id="GHW00427.1"/>
    </source>
</evidence>
<evidence type="ECO:0000256" key="4">
    <source>
        <dbReference type="ARBA" id="ARBA00022729"/>
    </source>
</evidence>
<dbReference type="EMBL" id="BOCI01000029">
    <property type="protein sequence ID" value="GHW00427.1"/>
    <property type="molecule type" value="Genomic_DNA"/>
</dbReference>
<dbReference type="PANTHER" id="PTHR30024">
    <property type="entry name" value="ALIPHATIC SULFONATES-BINDING PROTEIN-RELATED"/>
    <property type="match status" value="1"/>
</dbReference>
<protein>
    <submittedName>
        <fullName evidence="6">Nitrate ABC transporter substrate-binding protein</fullName>
    </submittedName>
</protein>
<evidence type="ECO:0000256" key="1">
    <source>
        <dbReference type="ARBA" id="ARBA00004418"/>
    </source>
</evidence>
<sequence length="326" mass="35275">MKKKHKHLARKIFLTVLLVLWASVVVYSQVGSSSSSSSKLTTIKIGYLSGDEVAISKTRGVLKKKMKAQGYNVVFKEFSSGAEEVQALASGSIDYARCGDTPPITALAAGSKLAYIATGGTKSKGTGLLVKKSSGIKTVADLKGKKIAYTKSTASEYFIRALLAKYGLKSSDVQLVNLETSAATVAYSKGKVSAIVAWDPTTAQLEASGSTLLYTGDDVSYNNRSYIMSTQKFAKNNEAVSQLLIKYLSQDMTWANKHHAKLTKMLAKAMSLKESVVKKMISRRSYDFGAVTKTAIKESQAMADTFYKAGVIKTDPKISKYVIDMK</sequence>
<evidence type="ECO:0000313" key="7">
    <source>
        <dbReference type="Proteomes" id="UP000616547"/>
    </source>
</evidence>
<dbReference type="SUPFAM" id="SSF53850">
    <property type="entry name" value="Periplasmic binding protein-like II"/>
    <property type="match status" value="1"/>
</dbReference>
<dbReference type="InterPro" id="IPR001638">
    <property type="entry name" value="Solute-binding_3/MltF_N"/>
</dbReference>
<name>A0ABQ3W8B3_9LACO</name>
<dbReference type="NCBIfam" id="TIGR01728">
    <property type="entry name" value="SsuA_fam"/>
    <property type="match status" value="1"/>
</dbReference>
<gene>
    <name evidence="6" type="ORF">lacNasYZ03_01140</name>
</gene>
<dbReference type="PANTHER" id="PTHR30024:SF42">
    <property type="entry name" value="ALIPHATIC SULFONATES-BINDING PROTEIN-RELATED"/>
    <property type="match status" value="1"/>
</dbReference>
<keyword evidence="4" id="KW-0732">Signal</keyword>
<dbReference type="Gene3D" id="3.40.190.10">
    <property type="entry name" value="Periplasmic binding protein-like II"/>
    <property type="match status" value="2"/>
</dbReference>